<comment type="similarity">
    <text evidence="3">Belongs to the cytochrome P450 family.</text>
</comment>
<dbReference type="RefSeq" id="XP_037213629.1">
    <property type="nucleotide sequence ID" value="XM_037370073.1"/>
</dbReference>
<feature type="signal peptide" evidence="9">
    <location>
        <begin position="1"/>
        <end position="17"/>
    </location>
</feature>
<dbReference type="GeneID" id="59352589"/>
<evidence type="ECO:0000256" key="7">
    <source>
        <dbReference type="ARBA" id="ARBA00023004"/>
    </source>
</evidence>
<dbReference type="InterPro" id="IPR036396">
    <property type="entry name" value="Cyt_P450_sf"/>
</dbReference>
<dbReference type="GO" id="GO:0005506">
    <property type="term" value="F:iron ion binding"/>
    <property type="evidence" value="ECO:0007669"/>
    <property type="project" value="InterPro"/>
</dbReference>
<dbReference type="InterPro" id="IPR001128">
    <property type="entry name" value="Cyt_P450"/>
</dbReference>
<evidence type="ECO:0000256" key="1">
    <source>
        <dbReference type="ARBA" id="ARBA00001971"/>
    </source>
</evidence>
<keyword evidence="11" id="KW-1185">Reference proteome</keyword>
<feature type="chain" id="PRO_5034552589" evidence="9">
    <location>
        <begin position="18"/>
        <end position="462"/>
    </location>
</feature>
<dbReference type="Pfam" id="PF00067">
    <property type="entry name" value="p450"/>
    <property type="match status" value="3"/>
</dbReference>
<gene>
    <name evidence="10" type="ORF">MIND_01364900</name>
</gene>
<protein>
    <submittedName>
        <fullName evidence="10">Cytochrome P450</fullName>
    </submittedName>
</protein>
<accession>A0A8H6S236</accession>
<dbReference type="GO" id="GO:0020037">
    <property type="term" value="F:heme binding"/>
    <property type="evidence" value="ECO:0007669"/>
    <property type="project" value="InterPro"/>
</dbReference>
<dbReference type="PRINTS" id="PR00463">
    <property type="entry name" value="EP450I"/>
</dbReference>
<dbReference type="InterPro" id="IPR002401">
    <property type="entry name" value="Cyt_P450_E_grp-I"/>
</dbReference>
<keyword evidence="6" id="KW-0560">Oxidoreductase</keyword>
<evidence type="ECO:0000256" key="6">
    <source>
        <dbReference type="ARBA" id="ARBA00023002"/>
    </source>
</evidence>
<proteinExistence type="inferred from homology"/>
<evidence type="ECO:0000256" key="8">
    <source>
        <dbReference type="ARBA" id="ARBA00023033"/>
    </source>
</evidence>
<dbReference type="Proteomes" id="UP000636479">
    <property type="component" value="Unassembled WGS sequence"/>
</dbReference>
<name>A0A8H6S236_9AGAR</name>
<dbReference type="EMBL" id="JACAZF010000016">
    <property type="protein sequence ID" value="KAF7289900.1"/>
    <property type="molecule type" value="Genomic_DNA"/>
</dbReference>
<comment type="cofactor">
    <cofactor evidence="1">
        <name>heme</name>
        <dbReference type="ChEBI" id="CHEBI:30413"/>
    </cofactor>
</comment>
<evidence type="ECO:0000313" key="11">
    <source>
        <dbReference type="Proteomes" id="UP000636479"/>
    </source>
</evidence>
<evidence type="ECO:0000256" key="4">
    <source>
        <dbReference type="ARBA" id="ARBA00022617"/>
    </source>
</evidence>
<dbReference type="Gene3D" id="1.10.630.10">
    <property type="entry name" value="Cytochrome P450"/>
    <property type="match status" value="1"/>
</dbReference>
<dbReference type="GO" id="GO:0004497">
    <property type="term" value="F:monooxygenase activity"/>
    <property type="evidence" value="ECO:0007669"/>
    <property type="project" value="UniProtKB-KW"/>
</dbReference>
<comment type="caution">
    <text evidence="10">The sequence shown here is derived from an EMBL/GenBank/DDBJ whole genome shotgun (WGS) entry which is preliminary data.</text>
</comment>
<dbReference type="AlphaFoldDB" id="A0A8H6S236"/>
<evidence type="ECO:0000313" key="10">
    <source>
        <dbReference type="EMBL" id="KAF7289900.1"/>
    </source>
</evidence>
<evidence type="ECO:0000256" key="3">
    <source>
        <dbReference type="ARBA" id="ARBA00010617"/>
    </source>
</evidence>
<keyword evidence="8" id="KW-0503">Monooxygenase</keyword>
<dbReference type="SUPFAM" id="SSF48264">
    <property type="entry name" value="Cytochrome P450"/>
    <property type="match status" value="1"/>
</dbReference>
<dbReference type="GO" id="GO:0016705">
    <property type="term" value="F:oxidoreductase activity, acting on paired donors, with incorporation or reduction of molecular oxygen"/>
    <property type="evidence" value="ECO:0007669"/>
    <property type="project" value="InterPro"/>
</dbReference>
<keyword evidence="4" id="KW-0349">Heme</keyword>
<evidence type="ECO:0000256" key="2">
    <source>
        <dbReference type="ARBA" id="ARBA00005179"/>
    </source>
</evidence>
<organism evidence="10 11">
    <name type="scientific">Mycena indigotica</name>
    <dbReference type="NCBI Taxonomy" id="2126181"/>
    <lineage>
        <taxon>Eukaryota</taxon>
        <taxon>Fungi</taxon>
        <taxon>Dikarya</taxon>
        <taxon>Basidiomycota</taxon>
        <taxon>Agaricomycotina</taxon>
        <taxon>Agaricomycetes</taxon>
        <taxon>Agaricomycetidae</taxon>
        <taxon>Agaricales</taxon>
        <taxon>Marasmiineae</taxon>
        <taxon>Mycenaceae</taxon>
        <taxon>Mycena</taxon>
    </lineage>
</organism>
<evidence type="ECO:0000256" key="5">
    <source>
        <dbReference type="ARBA" id="ARBA00022723"/>
    </source>
</evidence>
<dbReference type="PANTHER" id="PTHR46300">
    <property type="entry name" value="P450, PUTATIVE (EUROFUNG)-RELATED-RELATED"/>
    <property type="match status" value="1"/>
</dbReference>
<dbReference type="PANTHER" id="PTHR46300:SF7">
    <property type="entry name" value="P450, PUTATIVE (EUROFUNG)-RELATED"/>
    <property type="match status" value="1"/>
</dbReference>
<keyword evidence="9" id="KW-0732">Signal</keyword>
<evidence type="ECO:0000256" key="9">
    <source>
        <dbReference type="SAM" id="SignalP"/>
    </source>
</evidence>
<reference evidence="10" key="1">
    <citation type="submission" date="2020-05" db="EMBL/GenBank/DDBJ databases">
        <title>Mycena genomes resolve the evolution of fungal bioluminescence.</title>
        <authorList>
            <person name="Tsai I.J."/>
        </authorList>
    </citation>
    <scope>NUCLEOTIDE SEQUENCE</scope>
    <source>
        <strain evidence="10">171206Taipei</strain>
    </source>
</reference>
<keyword evidence="5" id="KW-0479">Metal-binding</keyword>
<dbReference type="InterPro" id="IPR050364">
    <property type="entry name" value="Cytochrome_P450_fung"/>
</dbReference>
<keyword evidence="7" id="KW-0408">Iron</keyword>
<sequence>MASSSTVWILTLGLCIALYVSQRKSRRRSIMPLPPGPKKLPFIGSVLSVPTKHPWETYMAWSKEYDSDILHLDLAGQSLIILCSTEATKDLLEKRSALYSDRPRLTMIVELMGYDFLVVMKQYGDEWRANRRLMNQDFGNQAKLSAFRPMQLDAAHKVLSVRRLDDVFSSVGHRDYIEDYVWNRTERQRRSICAACAVTLGDAGNALPLLKYVPSWMPGFKRDAARWRRIARWSSILFPGSDHDSNSVFIQEAGIASPSFVANKLKSISAQQHSFYTEDTICSMAGTLYLGGADTSVSTLSSFFLAILANPQAMWNAQQEIYFVTEGTRLPSLEDYDLGRMPYVGALVKEVLRWRNVGPLGKHSRWSFYQKIGPGVPHYITLEDEYRGYRIPANSIVIGNAWAILHDENTYPDPLTFKPERFLLPRADDKSTGKWTPLCPSQRQHLDMVGAFALVDIWRVLR</sequence>
<comment type="pathway">
    <text evidence="2">Secondary metabolite biosynthesis.</text>
</comment>
<dbReference type="OrthoDB" id="2789670at2759"/>